<feature type="region of interest" description="Disordered" evidence="1">
    <location>
        <begin position="351"/>
        <end position="392"/>
    </location>
</feature>
<protein>
    <recommendedName>
        <fullName evidence="4">SMP domain-containing protein</fullName>
    </recommendedName>
</protein>
<feature type="region of interest" description="Disordered" evidence="1">
    <location>
        <begin position="1"/>
        <end position="21"/>
    </location>
</feature>
<accession>A0A9Q8Z968</accession>
<dbReference type="VEuPathDB" id="FungiDB:yc1106_04468"/>
<dbReference type="Proteomes" id="UP001056012">
    <property type="component" value="Chromosome 3"/>
</dbReference>
<organism evidence="2 3">
    <name type="scientific">Curvularia clavata</name>
    <dbReference type="NCBI Taxonomy" id="95742"/>
    <lineage>
        <taxon>Eukaryota</taxon>
        <taxon>Fungi</taxon>
        <taxon>Dikarya</taxon>
        <taxon>Ascomycota</taxon>
        <taxon>Pezizomycotina</taxon>
        <taxon>Dothideomycetes</taxon>
        <taxon>Pleosporomycetidae</taxon>
        <taxon>Pleosporales</taxon>
        <taxon>Pleosporineae</taxon>
        <taxon>Pleosporaceae</taxon>
        <taxon>Curvularia</taxon>
    </lineage>
</organism>
<gene>
    <name evidence="2" type="ORF">yc1106_04468</name>
</gene>
<keyword evidence="3" id="KW-1185">Reference proteome</keyword>
<evidence type="ECO:0000256" key="1">
    <source>
        <dbReference type="SAM" id="MobiDB-lite"/>
    </source>
</evidence>
<feature type="compositionally biased region" description="Polar residues" evidence="1">
    <location>
        <begin position="180"/>
        <end position="209"/>
    </location>
</feature>
<sequence length="392" mass="41936">MSASLSEKTSSNMSSSATSRLRQLQGQLEAILAKLKTEPGSITAEEAQLLSESVTAKDERAVRIITAVEYLAIANKDLYAAVDGSYDEVTPEVIRTAQGIVSKMQKVVGHTNATHPEVEAELQEEIAEIQPKIARGTVSKTEANHLHSLEARAHGHPEKGGITVAAQSVVAKRERKLSLSGDSQATLNPSSGRSHSNIQSFMSPEQQSQYDRQNNLLGAKDVVVPKIEDGTVTKVEADYLHSLESRAHGSTIKGGVAATAQSTAVRRGSNASHQRSRAGSKRSLSPQEQSHHDKEENLRQAEIAIQSKVEDGTVTAAEAHKLQSREMRAHGHVEKGGLSATAQSIVSKRNQEACTDVSNSNISQDADSGHHKEKAQIEGNLGDGATAEQEAC</sequence>
<evidence type="ECO:0000313" key="2">
    <source>
        <dbReference type="EMBL" id="USP77194.1"/>
    </source>
</evidence>
<evidence type="ECO:0008006" key="4">
    <source>
        <dbReference type="Google" id="ProtNLM"/>
    </source>
</evidence>
<dbReference type="EMBL" id="CP089276">
    <property type="protein sequence ID" value="USP77194.1"/>
    <property type="molecule type" value="Genomic_DNA"/>
</dbReference>
<evidence type="ECO:0000313" key="3">
    <source>
        <dbReference type="Proteomes" id="UP001056012"/>
    </source>
</evidence>
<feature type="compositionally biased region" description="Polar residues" evidence="1">
    <location>
        <begin position="351"/>
        <end position="366"/>
    </location>
</feature>
<proteinExistence type="predicted"/>
<feature type="region of interest" description="Disordered" evidence="1">
    <location>
        <begin position="251"/>
        <end position="297"/>
    </location>
</feature>
<dbReference type="AlphaFoldDB" id="A0A9Q8Z968"/>
<feature type="compositionally biased region" description="Low complexity" evidence="1">
    <location>
        <begin position="1"/>
        <end position="19"/>
    </location>
</feature>
<feature type="region of interest" description="Disordered" evidence="1">
    <location>
        <begin position="175"/>
        <end position="209"/>
    </location>
</feature>
<feature type="compositionally biased region" description="Polar residues" evidence="1">
    <location>
        <begin position="259"/>
        <end position="273"/>
    </location>
</feature>
<feature type="compositionally biased region" description="Basic and acidic residues" evidence="1">
    <location>
        <begin position="367"/>
        <end position="376"/>
    </location>
</feature>
<name>A0A9Q8Z968_CURCL</name>
<dbReference type="OrthoDB" id="2799468at2759"/>
<reference evidence="2" key="1">
    <citation type="submission" date="2021-12" db="EMBL/GenBank/DDBJ databases">
        <title>Curvularia clavata genome.</title>
        <authorList>
            <person name="Cao Y."/>
        </authorList>
    </citation>
    <scope>NUCLEOTIDE SEQUENCE</scope>
    <source>
        <strain evidence="2">Yc1106</strain>
    </source>
</reference>